<comment type="similarity">
    <text evidence="1">Belongs to the Lgt family.</text>
</comment>
<dbReference type="PANTHER" id="PTHR30589">
    <property type="entry name" value="PROLIPOPROTEIN DIACYLGLYCERYL TRANSFERASE"/>
    <property type="match status" value="1"/>
</dbReference>
<keyword evidence="3" id="KW-0808">Transferase</keyword>
<proteinExistence type="inferred from homology"/>
<keyword evidence="5 7" id="KW-1133">Transmembrane helix</keyword>
<evidence type="ECO:0000256" key="6">
    <source>
        <dbReference type="ARBA" id="ARBA00023136"/>
    </source>
</evidence>
<dbReference type="AlphaFoldDB" id="A0A1F7IEU1"/>
<keyword evidence="2" id="KW-1003">Cell membrane</keyword>
<sequence>MLPVLLDLKYIKIYTFGVFLVLAFFWGSFVLWKNVRLTSQKEDEIFDGLFLSVAGGLLFGRIIYVALNFEKFGFDILKFILINGYPGLSIYGALFGAFLTLYLYSLLKKINFKDIADYFITPLLIALTFGKLGSFFSGSEIGTKTKFLLSIKYSGYDGLRHLTSFYEAVLLALGAYISYRLIFAVRKDKYAKGFVFYFFCWYFALTYILFDKIKANPLYLASYSFNKVASATLLLIFTIYFLYYFRNSIINYGRAAYKKITKKFTGAFGERGKKATKTDRGSEKK</sequence>
<feature type="transmembrane region" description="Helical" evidence="7">
    <location>
        <begin position="87"/>
        <end position="107"/>
    </location>
</feature>
<dbReference type="GO" id="GO:0042158">
    <property type="term" value="P:lipoprotein biosynthetic process"/>
    <property type="evidence" value="ECO:0007669"/>
    <property type="project" value="InterPro"/>
</dbReference>
<evidence type="ECO:0000256" key="7">
    <source>
        <dbReference type="SAM" id="Phobius"/>
    </source>
</evidence>
<evidence type="ECO:0000313" key="8">
    <source>
        <dbReference type="EMBL" id="OGK41854.1"/>
    </source>
</evidence>
<dbReference type="EMBL" id="MGAF01000015">
    <property type="protein sequence ID" value="OGK41854.1"/>
    <property type="molecule type" value="Genomic_DNA"/>
</dbReference>
<organism evidence="8 9">
    <name type="scientific">Candidatus Roizmanbacteria bacterium RIFCSPLOWO2_01_FULL_35_13</name>
    <dbReference type="NCBI Taxonomy" id="1802055"/>
    <lineage>
        <taxon>Bacteria</taxon>
        <taxon>Candidatus Roizmaniibacteriota</taxon>
    </lineage>
</organism>
<dbReference type="Proteomes" id="UP000179270">
    <property type="component" value="Unassembled WGS sequence"/>
</dbReference>
<dbReference type="PANTHER" id="PTHR30589:SF0">
    <property type="entry name" value="PHOSPHATIDYLGLYCEROL--PROLIPOPROTEIN DIACYLGLYCERYL TRANSFERASE"/>
    <property type="match status" value="1"/>
</dbReference>
<dbReference type="InterPro" id="IPR001640">
    <property type="entry name" value="Lgt"/>
</dbReference>
<dbReference type="GO" id="GO:0008961">
    <property type="term" value="F:phosphatidylglycerol-prolipoprotein diacylglyceryl transferase activity"/>
    <property type="evidence" value="ECO:0007669"/>
    <property type="project" value="InterPro"/>
</dbReference>
<evidence type="ECO:0000256" key="5">
    <source>
        <dbReference type="ARBA" id="ARBA00022989"/>
    </source>
</evidence>
<evidence type="ECO:0000256" key="1">
    <source>
        <dbReference type="ARBA" id="ARBA00007150"/>
    </source>
</evidence>
<feature type="transmembrane region" description="Helical" evidence="7">
    <location>
        <begin position="158"/>
        <end position="178"/>
    </location>
</feature>
<feature type="transmembrane region" description="Helical" evidence="7">
    <location>
        <begin position="228"/>
        <end position="245"/>
    </location>
</feature>
<keyword evidence="4 7" id="KW-0812">Transmembrane</keyword>
<reference evidence="8 9" key="1">
    <citation type="journal article" date="2016" name="Nat. Commun.">
        <title>Thousands of microbial genomes shed light on interconnected biogeochemical processes in an aquifer system.</title>
        <authorList>
            <person name="Anantharaman K."/>
            <person name="Brown C.T."/>
            <person name="Hug L.A."/>
            <person name="Sharon I."/>
            <person name="Castelle C.J."/>
            <person name="Probst A.J."/>
            <person name="Thomas B.C."/>
            <person name="Singh A."/>
            <person name="Wilkins M.J."/>
            <person name="Karaoz U."/>
            <person name="Brodie E.L."/>
            <person name="Williams K.H."/>
            <person name="Hubbard S.S."/>
            <person name="Banfield J.F."/>
        </authorList>
    </citation>
    <scope>NUCLEOTIDE SEQUENCE [LARGE SCALE GENOMIC DNA]</scope>
</reference>
<keyword evidence="6 7" id="KW-0472">Membrane</keyword>
<evidence type="ECO:0000256" key="3">
    <source>
        <dbReference type="ARBA" id="ARBA00022679"/>
    </source>
</evidence>
<feature type="transmembrane region" description="Helical" evidence="7">
    <location>
        <begin position="13"/>
        <end position="32"/>
    </location>
</feature>
<feature type="transmembrane region" description="Helical" evidence="7">
    <location>
        <begin position="119"/>
        <end position="138"/>
    </location>
</feature>
<dbReference type="GO" id="GO:0005886">
    <property type="term" value="C:plasma membrane"/>
    <property type="evidence" value="ECO:0007669"/>
    <property type="project" value="InterPro"/>
</dbReference>
<dbReference type="Pfam" id="PF01790">
    <property type="entry name" value="LGT"/>
    <property type="match status" value="1"/>
</dbReference>
<protein>
    <recommendedName>
        <fullName evidence="10">Prolipoprotein diacylglyceryl transferase</fullName>
    </recommendedName>
</protein>
<accession>A0A1F7IEU1</accession>
<feature type="transmembrane region" description="Helical" evidence="7">
    <location>
        <begin position="190"/>
        <end position="208"/>
    </location>
</feature>
<name>A0A1F7IEU1_9BACT</name>
<feature type="transmembrane region" description="Helical" evidence="7">
    <location>
        <begin position="44"/>
        <end position="67"/>
    </location>
</feature>
<comment type="caution">
    <text evidence="8">The sequence shown here is derived from an EMBL/GenBank/DDBJ whole genome shotgun (WGS) entry which is preliminary data.</text>
</comment>
<evidence type="ECO:0000256" key="4">
    <source>
        <dbReference type="ARBA" id="ARBA00022692"/>
    </source>
</evidence>
<evidence type="ECO:0000256" key="2">
    <source>
        <dbReference type="ARBA" id="ARBA00022475"/>
    </source>
</evidence>
<evidence type="ECO:0008006" key="10">
    <source>
        <dbReference type="Google" id="ProtNLM"/>
    </source>
</evidence>
<dbReference type="STRING" id="1802055.A3A74_02465"/>
<gene>
    <name evidence="8" type="ORF">A3A74_02465</name>
</gene>
<evidence type="ECO:0000313" key="9">
    <source>
        <dbReference type="Proteomes" id="UP000179270"/>
    </source>
</evidence>